<evidence type="ECO:0000313" key="2">
    <source>
        <dbReference type="Proteomes" id="UP001055868"/>
    </source>
</evidence>
<sequence>MSVHVETHRNPRLELLSKGELAENIDFPCQEWETDDRVLTIETDEVTVIDGELEGFARDVWRTVFGENHPSDSADEEN</sequence>
<evidence type="ECO:0000313" key="1">
    <source>
        <dbReference type="EMBL" id="UQN30570.1"/>
    </source>
</evidence>
<keyword evidence="2" id="KW-1185">Reference proteome</keyword>
<accession>A0ABY4N7N1</accession>
<protein>
    <submittedName>
        <fullName evidence="1">Uncharacterized protein</fullName>
    </submittedName>
</protein>
<reference evidence="1" key="1">
    <citation type="submission" date="2022-05" db="EMBL/GenBank/DDBJ databases">
        <title>Genomic analysis of Brachybacterium sp. CBA3104.</title>
        <authorList>
            <person name="Roh S.W."/>
            <person name="Kim Y.B."/>
            <person name="Kim Y."/>
        </authorList>
    </citation>
    <scope>NUCLEOTIDE SEQUENCE</scope>
    <source>
        <strain evidence="1">CBA3104</strain>
    </source>
</reference>
<proteinExistence type="predicted"/>
<name>A0ABY4N7N1_9MICO</name>
<organism evidence="1 2">
    <name type="scientific">Brachybacterium kimchii</name>
    <dbReference type="NCBI Taxonomy" id="2942909"/>
    <lineage>
        <taxon>Bacteria</taxon>
        <taxon>Bacillati</taxon>
        <taxon>Actinomycetota</taxon>
        <taxon>Actinomycetes</taxon>
        <taxon>Micrococcales</taxon>
        <taxon>Dermabacteraceae</taxon>
        <taxon>Brachybacterium</taxon>
    </lineage>
</organism>
<dbReference type="Proteomes" id="UP001055868">
    <property type="component" value="Chromosome"/>
</dbReference>
<gene>
    <name evidence="1" type="ORF">M4486_04455</name>
</gene>
<dbReference type="RefSeq" id="WP_239203753.1">
    <property type="nucleotide sequence ID" value="NZ_CP097218.1"/>
</dbReference>
<dbReference type="EMBL" id="CP097218">
    <property type="protein sequence ID" value="UQN30570.1"/>
    <property type="molecule type" value="Genomic_DNA"/>
</dbReference>